<feature type="transmembrane region" description="Helical" evidence="5">
    <location>
        <begin position="182"/>
        <end position="203"/>
    </location>
</feature>
<evidence type="ECO:0000256" key="1">
    <source>
        <dbReference type="ARBA" id="ARBA00004141"/>
    </source>
</evidence>
<keyword evidence="3 5" id="KW-1133">Transmembrane helix</keyword>
<dbReference type="EMBL" id="JJMP01000004">
    <property type="protein sequence ID" value="RYC51492.1"/>
    <property type="molecule type" value="Genomic_DNA"/>
</dbReference>
<evidence type="ECO:0000256" key="3">
    <source>
        <dbReference type="ARBA" id="ARBA00022989"/>
    </source>
</evidence>
<gene>
    <name evidence="7" type="ORF">DN53_11685</name>
    <name evidence="6" type="ORF">F8C76_00015</name>
</gene>
<keyword evidence="4 5" id="KW-0472">Membrane</keyword>
<feature type="transmembrane region" description="Helical" evidence="5">
    <location>
        <begin position="6"/>
        <end position="26"/>
    </location>
</feature>
<dbReference type="InterPro" id="IPR003689">
    <property type="entry name" value="ZIP"/>
</dbReference>
<dbReference type="PANTHER" id="PTHR11040:SF198">
    <property type="entry name" value="METAL HOMEOSTASIS FACTOR ATX2"/>
    <property type="match status" value="1"/>
</dbReference>
<dbReference type="EMBL" id="WELG01000001">
    <property type="protein sequence ID" value="KAB7529951.1"/>
    <property type="molecule type" value="Genomic_DNA"/>
</dbReference>
<reference evidence="6 9" key="2">
    <citation type="submission" date="2019-10" db="EMBL/GenBank/DDBJ databases">
        <title>Muricauda olearia CL-SS4 JCM15563 genome.</title>
        <authorList>
            <person name="Liu L."/>
        </authorList>
    </citation>
    <scope>NUCLEOTIDE SEQUENCE [LARGE SCALE GENOMIC DNA]</scope>
    <source>
        <strain evidence="6 9">CL-SS4</strain>
    </source>
</reference>
<dbReference type="RefSeq" id="WP_129654067.1">
    <property type="nucleotide sequence ID" value="NZ_ML142909.1"/>
</dbReference>
<comment type="caution">
    <text evidence="7">The sequence shown here is derived from an EMBL/GenBank/DDBJ whole genome shotgun (WGS) entry which is preliminary data.</text>
</comment>
<sequence length="232" mass="26007">MDFPVYVIYIVPILAVWASFAFAYIARPKNIKNINLLLAFSGAFLLSLTFLELLPEVYEGHDPKTIALYILAGILLQIFLEFFSKGAEHGHMHIDIKQNRFPILLFLSLSIHALVEGVPIHDNNSILYGIIIHKIPVAIILSIFLINSKMRLAWAILFVVFFSLMTPLGSFLSAQLPKLQGYGHILTALAIGVFFHISTIILFESSKGHSFNLQKLLVIILGIATAYFTLHM</sequence>
<feature type="transmembrane region" description="Helical" evidence="5">
    <location>
        <begin position="153"/>
        <end position="176"/>
    </location>
</feature>
<proteinExistence type="predicted"/>
<evidence type="ECO:0000313" key="8">
    <source>
        <dbReference type="Proteomes" id="UP000290261"/>
    </source>
</evidence>
<evidence type="ECO:0000313" key="7">
    <source>
        <dbReference type="EMBL" id="RYC51492.1"/>
    </source>
</evidence>
<evidence type="ECO:0000313" key="9">
    <source>
        <dbReference type="Proteomes" id="UP000429785"/>
    </source>
</evidence>
<dbReference type="GO" id="GO:0016020">
    <property type="term" value="C:membrane"/>
    <property type="evidence" value="ECO:0007669"/>
    <property type="project" value="UniProtKB-SubCell"/>
</dbReference>
<evidence type="ECO:0000256" key="5">
    <source>
        <dbReference type="SAM" id="Phobius"/>
    </source>
</evidence>
<reference evidence="7 8" key="1">
    <citation type="submission" date="2014-04" db="EMBL/GenBank/DDBJ databases">
        <title>Whole genome of Muricauda olearia.</title>
        <authorList>
            <person name="Zhang X.-H."/>
            <person name="Tang K."/>
        </authorList>
    </citation>
    <scope>NUCLEOTIDE SEQUENCE [LARGE SCALE GENOMIC DNA]</scope>
    <source>
        <strain evidence="7 8">Th120</strain>
    </source>
</reference>
<feature type="transmembrane region" description="Helical" evidence="5">
    <location>
        <begin position="215"/>
        <end position="230"/>
    </location>
</feature>
<evidence type="ECO:0000313" key="6">
    <source>
        <dbReference type="EMBL" id="KAB7529951.1"/>
    </source>
</evidence>
<dbReference type="AlphaFoldDB" id="A0A444VLA0"/>
<dbReference type="PANTHER" id="PTHR11040">
    <property type="entry name" value="ZINC/IRON TRANSPORTER"/>
    <property type="match status" value="1"/>
</dbReference>
<feature type="transmembrane region" description="Helical" evidence="5">
    <location>
        <begin position="126"/>
        <end position="146"/>
    </location>
</feature>
<comment type="subcellular location">
    <subcellularLocation>
        <location evidence="1">Membrane</location>
        <topology evidence="1">Multi-pass membrane protein</topology>
    </subcellularLocation>
</comment>
<keyword evidence="8" id="KW-1185">Reference proteome</keyword>
<keyword evidence="2 5" id="KW-0812">Transmembrane</keyword>
<name>A0A444VLA0_9FLAO</name>
<dbReference type="Proteomes" id="UP000290261">
    <property type="component" value="Unassembled WGS sequence"/>
</dbReference>
<dbReference type="Proteomes" id="UP000429785">
    <property type="component" value="Unassembled WGS sequence"/>
</dbReference>
<dbReference type="GO" id="GO:0005385">
    <property type="term" value="F:zinc ion transmembrane transporter activity"/>
    <property type="evidence" value="ECO:0007669"/>
    <property type="project" value="TreeGrafter"/>
</dbReference>
<feature type="transmembrane region" description="Helical" evidence="5">
    <location>
        <begin position="103"/>
        <end position="120"/>
    </location>
</feature>
<dbReference type="OrthoDB" id="654481at2"/>
<evidence type="ECO:0000256" key="4">
    <source>
        <dbReference type="ARBA" id="ARBA00023136"/>
    </source>
</evidence>
<evidence type="ECO:0000256" key="2">
    <source>
        <dbReference type="ARBA" id="ARBA00022692"/>
    </source>
</evidence>
<organism evidence="7 8">
    <name type="scientific">Flagellimonas olearia</name>
    <dbReference type="NCBI Taxonomy" id="552546"/>
    <lineage>
        <taxon>Bacteria</taxon>
        <taxon>Pseudomonadati</taxon>
        <taxon>Bacteroidota</taxon>
        <taxon>Flavobacteriia</taxon>
        <taxon>Flavobacteriales</taxon>
        <taxon>Flavobacteriaceae</taxon>
        <taxon>Flagellimonas</taxon>
    </lineage>
</organism>
<accession>A0A444VLA0</accession>
<protein>
    <submittedName>
        <fullName evidence="7">ZIP family metal transporter</fullName>
    </submittedName>
</protein>
<feature type="transmembrane region" description="Helical" evidence="5">
    <location>
        <begin position="33"/>
        <end position="54"/>
    </location>
</feature>
<dbReference type="Pfam" id="PF02535">
    <property type="entry name" value="Zip"/>
    <property type="match status" value="1"/>
</dbReference>
<feature type="transmembrane region" description="Helical" evidence="5">
    <location>
        <begin position="66"/>
        <end position="83"/>
    </location>
</feature>